<evidence type="ECO:0000313" key="16">
    <source>
        <dbReference type="EMBL" id="KIL68976.1"/>
    </source>
</evidence>
<keyword evidence="12 15" id="KW-0472">Membrane</keyword>
<dbReference type="InterPro" id="IPR001128">
    <property type="entry name" value="Cyt_P450"/>
</dbReference>
<evidence type="ECO:0000256" key="7">
    <source>
        <dbReference type="ARBA" id="ARBA00022723"/>
    </source>
</evidence>
<keyword evidence="7 13" id="KW-0479">Metal-binding</keyword>
<evidence type="ECO:0000256" key="1">
    <source>
        <dbReference type="ARBA" id="ARBA00001971"/>
    </source>
</evidence>
<comment type="cofactor">
    <cofactor evidence="1 13">
        <name>heme</name>
        <dbReference type="ChEBI" id="CHEBI:30413"/>
    </cofactor>
</comment>
<evidence type="ECO:0000256" key="6">
    <source>
        <dbReference type="ARBA" id="ARBA00022692"/>
    </source>
</evidence>
<dbReference type="Pfam" id="PF00067">
    <property type="entry name" value="p450"/>
    <property type="match status" value="1"/>
</dbReference>
<dbReference type="PANTHER" id="PTHR24305:SF166">
    <property type="entry name" value="CYTOCHROME P450 12A4, MITOCHONDRIAL-RELATED"/>
    <property type="match status" value="1"/>
</dbReference>
<evidence type="ECO:0000256" key="9">
    <source>
        <dbReference type="ARBA" id="ARBA00023002"/>
    </source>
</evidence>
<evidence type="ECO:0000256" key="5">
    <source>
        <dbReference type="ARBA" id="ARBA00022617"/>
    </source>
</evidence>
<keyword evidence="11 14" id="KW-0503">Monooxygenase</keyword>
<dbReference type="Gene3D" id="1.10.630.10">
    <property type="entry name" value="Cytochrome P450"/>
    <property type="match status" value="1"/>
</dbReference>
<reference evidence="16 17" key="1">
    <citation type="submission" date="2014-04" db="EMBL/GenBank/DDBJ databases">
        <title>Evolutionary Origins and Diversification of the Mycorrhizal Mutualists.</title>
        <authorList>
            <consortium name="DOE Joint Genome Institute"/>
            <consortium name="Mycorrhizal Genomics Consortium"/>
            <person name="Kohler A."/>
            <person name="Kuo A."/>
            <person name="Nagy L.G."/>
            <person name="Floudas D."/>
            <person name="Copeland A."/>
            <person name="Barry K.W."/>
            <person name="Cichocki N."/>
            <person name="Veneault-Fourrey C."/>
            <person name="LaButti K."/>
            <person name="Lindquist E.A."/>
            <person name="Lipzen A."/>
            <person name="Lundell T."/>
            <person name="Morin E."/>
            <person name="Murat C."/>
            <person name="Riley R."/>
            <person name="Ohm R."/>
            <person name="Sun H."/>
            <person name="Tunlid A."/>
            <person name="Henrissat B."/>
            <person name="Grigoriev I.V."/>
            <person name="Hibbett D.S."/>
            <person name="Martin F."/>
        </authorList>
    </citation>
    <scope>NUCLEOTIDE SEQUENCE [LARGE SCALE GENOMIC DNA]</scope>
    <source>
        <strain evidence="16 17">Koide BX008</strain>
    </source>
</reference>
<evidence type="ECO:0000256" key="3">
    <source>
        <dbReference type="ARBA" id="ARBA00004721"/>
    </source>
</evidence>
<dbReference type="EMBL" id="KN818227">
    <property type="protein sequence ID" value="KIL68976.1"/>
    <property type="molecule type" value="Genomic_DNA"/>
</dbReference>
<dbReference type="Proteomes" id="UP000054549">
    <property type="component" value="Unassembled WGS sequence"/>
</dbReference>
<keyword evidence="9 14" id="KW-0560">Oxidoreductase</keyword>
<keyword evidence="8 15" id="KW-1133">Transmembrane helix</keyword>
<accession>A0A0C2XHP6</accession>
<dbReference type="PRINTS" id="PR00463">
    <property type="entry name" value="EP450I"/>
</dbReference>
<dbReference type="GO" id="GO:0005506">
    <property type="term" value="F:iron ion binding"/>
    <property type="evidence" value="ECO:0007669"/>
    <property type="project" value="InterPro"/>
</dbReference>
<keyword evidence="17" id="KW-1185">Reference proteome</keyword>
<evidence type="ECO:0008006" key="18">
    <source>
        <dbReference type="Google" id="ProtNLM"/>
    </source>
</evidence>
<dbReference type="GO" id="GO:0004497">
    <property type="term" value="F:monooxygenase activity"/>
    <property type="evidence" value="ECO:0007669"/>
    <property type="project" value="UniProtKB-KW"/>
</dbReference>
<dbReference type="InterPro" id="IPR050121">
    <property type="entry name" value="Cytochrome_P450_monoxygenase"/>
</dbReference>
<evidence type="ECO:0000256" key="4">
    <source>
        <dbReference type="ARBA" id="ARBA00010617"/>
    </source>
</evidence>
<dbReference type="SUPFAM" id="SSF48264">
    <property type="entry name" value="Cytochrome P450"/>
    <property type="match status" value="1"/>
</dbReference>
<dbReference type="PRINTS" id="PR00385">
    <property type="entry name" value="P450"/>
</dbReference>
<protein>
    <recommendedName>
        <fullName evidence="18">Cytochrome P450</fullName>
    </recommendedName>
</protein>
<evidence type="ECO:0000256" key="2">
    <source>
        <dbReference type="ARBA" id="ARBA00004370"/>
    </source>
</evidence>
<dbReference type="GO" id="GO:0016020">
    <property type="term" value="C:membrane"/>
    <property type="evidence" value="ECO:0007669"/>
    <property type="project" value="UniProtKB-SubCell"/>
</dbReference>
<dbReference type="PANTHER" id="PTHR24305">
    <property type="entry name" value="CYTOCHROME P450"/>
    <property type="match status" value="1"/>
</dbReference>
<proteinExistence type="inferred from homology"/>
<dbReference type="CDD" id="cd11069">
    <property type="entry name" value="CYP_FUM15-like"/>
    <property type="match status" value="1"/>
</dbReference>
<dbReference type="PROSITE" id="PS00086">
    <property type="entry name" value="CYTOCHROME_P450"/>
    <property type="match status" value="1"/>
</dbReference>
<evidence type="ECO:0000256" key="10">
    <source>
        <dbReference type="ARBA" id="ARBA00023004"/>
    </source>
</evidence>
<evidence type="ECO:0000256" key="13">
    <source>
        <dbReference type="PIRSR" id="PIRSR602401-1"/>
    </source>
</evidence>
<evidence type="ECO:0000256" key="12">
    <source>
        <dbReference type="ARBA" id="ARBA00023136"/>
    </source>
</evidence>
<comment type="subcellular location">
    <subcellularLocation>
        <location evidence="2">Membrane</location>
    </subcellularLocation>
</comment>
<dbReference type="STRING" id="946122.A0A0C2XHP6"/>
<dbReference type="InterPro" id="IPR017972">
    <property type="entry name" value="Cyt_P450_CS"/>
</dbReference>
<evidence type="ECO:0000256" key="11">
    <source>
        <dbReference type="ARBA" id="ARBA00023033"/>
    </source>
</evidence>
<dbReference type="OrthoDB" id="1470350at2759"/>
<evidence type="ECO:0000256" key="15">
    <source>
        <dbReference type="SAM" id="Phobius"/>
    </source>
</evidence>
<evidence type="ECO:0000313" key="17">
    <source>
        <dbReference type="Proteomes" id="UP000054549"/>
    </source>
</evidence>
<comment type="pathway">
    <text evidence="3">Secondary metabolite biosynthesis; terpenoid biosynthesis.</text>
</comment>
<keyword evidence="5 13" id="KW-0349">Heme</keyword>
<evidence type="ECO:0000256" key="8">
    <source>
        <dbReference type="ARBA" id="ARBA00022989"/>
    </source>
</evidence>
<dbReference type="InterPro" id="IPR002401">
    <property type="entry name" value="Cyt_P450_E_grp-I"/>
</dbReference>
<dbReference type="InParanoid" id="A0A0C2XHP6"/>
<evidence type="ECO:0000256" key="14">
    <source>
        <dbReference type="RuleBase" id="RU000461"/>
    </source>
</evidence>
<feature type="binding site" description="axial binding residue" evidence="13">
    <location>
        <position position="482"/>
    </location>
    <ligand>
        <name>heme</name>
        <dbReference type="ChEBI" id="CHEBI:30413"/>
    </ligand>
    <ligandPart>
        <name>Fe</name>
        <dbReference type="ChEBI" id="CHEBI:18248"/>
    </ligandPart>
</feature>
<name>A0A0C2XHP6_AMAMK</name>
<feature type="transmembrane region" description="Helical" evidence="15">
    <location>
        <begin position="6"/>
        <end position="23"/>
    </location>
</feature>
<keyword evidence="10 13" id="KW-0408">Iron</keyword>
<sequence>MAFHLLLIAVPVGVICIAVLVSLNRAKHNQLRQIAGPPVHHLFDNHLRSVLDPSISPQVHQHYVSRYGRSIRIRGIGFWDDRLLTLDPVSVSHILKNTSIYQKPWQSRKFISSLIGCGLLAAEGETHRRQRRVASPAFSAHNLHALVPLVFKKAIELKDKWVDLVHMQSEQVDARVDVCHWISRATFDVIGLAGFEYDFNAIHDETNELFSAYKDMFEVSISQARMLRSLVGIYLPWIAILFPDKATRTVRDSQSVIRRVAGKLIQAKKQRIMEGKNGNDLLSLLLASNLSEELAAHQRISDEDILHNINTFMFAGSDTSSLTLTWTLWLLAQHPEVQDRLRCELLSIMSKTTAGDLTDEELLSLYDSISNLPYLHNVMRETIRLIPPVHSSIRVATEDDEIPTAYPVRKRDGSAQEKKSVSVAKGTLIHVAIEGFNLDKEIWGEDAWDFNPDRWERLPESVSSLPGLFSNTLTFSAGPRSCIGMRFAMIEIKTVVYMLVAHFRFRPTEERIMKANVVLTRPYVRGRYGTGSQCPLFVGMSRGGDKERGVTY</sequence>
<keyword evidence="6 15" id="KW-0812">Transmembrane</keyword>
<dbReference type="GO" id="GO:0016705">
    <property type="term" value="F:oxidoreductase activity, acting on paired donors, with incorporation or reduction of molecular oxygen"/>
    <property type="evidence" value="ECO:0007669"/>
    <property type="project" value="InterPro"/>
</dbReference>
<dbReference type="AlphaFoldDB" id="A0A0C2XHP6"/>
<dbReference type="HOGENOM" id="CLU_001570_5_11_1"/>
<gene>
    <name evidence="16" type="ORF">M378DRAFT_70742</name>
</gene>
<dbReference type="GO" id="GO:0020037">
    <property type="term" value="F:heme binding"/>
    <property type="evidence" value="ECO:0007669"/>
    <property type="project" value="InterPro"/>
</dbReference>
<organism evidence="16 17">
    <name type="scientific">Amanita muscaria (strain Koide BX008)</name>
    <dbReference type="NCBI Taxonomy" id="946122"/>
    <lineage>
        <taxon>Eukaryota</taxon>
        <taxon>Fungi</taxon>
        <taxon>Dikarya</taxon>
        <taxon>Basidiomycota</taxon>
        <taxon>Agaricomycotina</taxon>
        <taxon>Agaricomycetes</taxon>
        <taxon>Agaricomycetidae</taxon>
        <taxon>Agaricales</taxon>
        <taxon>Pluteineae</taxon>
        <taxon>Amanitaceae</taxon>
        <taxon>Amanita</taxon>
    </lineage>
</organism>
<comment type="similarity">
    <text evidence="4 14">Belongs to the cytochrome P450 family.</text>
</comment>
<dbReference type="InterPro" id="IPR036396">
    <property type="entry name" value="Cyt_P450_sf"/>
</dbReference>